<protein>
    <submittedName>
        <fullName evidence="2">Amino acid-binding ACT domain protein</fullName>
    </submittedName>
</protein>
<accession>F2L3Q5</accession>
<evidence type="ECO:0000313" key="2">
    <source>
        <dbReference type="EMBL" id="AEA12039.1"/>
    </source>
</evidence>
<dbReference type="eggNOG" id="arCOG05586">
    <property type="taxonomic scope" value="Archaea"/>
</dbReference>
<gene>
    <name evidence="2" type="ordered locus">TUZN_0545</name>
</gene>
<name>F2L3Q5_THEU7</name>
<keyword evidence="3" id="KW-1185">Reference proteome</keyword>
<evidence type="ECO:0000259" key="1">
    <source>
        <dbReference type="PROSITE" id="PS51671"/>
    </source>
</evidence>
<dbReference type="KEGG" id="tuz:TUZN_0545"/>
<dbReference type="InterPro" id="IPR002912">
    <property type="entry name" value="ACT_dom"/>
</dbReference>
<proteinExistence type="predicted"/>
<dbReference type="PROSITE" id="PS51671">
    <property type="entry name" value="ACT"/>
    <property type="match status" value="1"/>
</dbReference>
<dbReference type="Proteomes" id="UP000008138">
    <property type="component" value="Chromosome"/>
</dbReference>
<reference evidence="2 3" key="1">
    <citation type="journal article" date="2011" name="J. Bacteriol.">
        <title>Complete genome sequence of the thermoacidophilic crenarchaeon Thermoproteus uzoniensis 768-20.</title>
        <authorList>
            <person name="Mardanov A.V."/>
            <person name="Gumerov V.M."/>
            <person name="Beletsky A.V."/>
            <person name="Prokofeva M.I."/>
            <person name="Bonch-Osmolovskaya E.A."/>
            <person name="Ravin N.V."/>
            <person name="Skryabin K.G."/>
        </authorList>
    </citation>
    <scope>NUCLEOTIDE SEQUENCE [LARGE SCALE GENOMIC DNA]</scope>
    <source>
        <strain evidence="2 3">768-20</strain>
    </source>
</reference>
<evidence type="ECO:0000313" key="3">
    <source>
        <dbReference type="Proteomes" id="UP000008138"/>
    </source>
</evidence>
<dbReference type="AlphaFoldDB" id="F2L3Q5"/>
<reference key="2">
    <citation type="submission" date="2011-03" db="EMBL/GenBank/DDBJ databases">
        <title>Complete genome sequence of the thermoacidophilic crenarchaeon Thermoproteus uzoniensis 768-20.</title>
        <authorList>
            <person name="Mardanov A.V."/>
            <person name="Gumerov V.M."/>
            <person name="Beletsky A.V."/>
            <person name="Prokofeva M.I."/>
            <person name="Bonch-Osmolovskaya E.A."/>
            <person name="Ravin N.V."/>
            <person name="Skryabin K.G."/>
        </authorList>
    </citation>
    <scope>NUCLEOTIDE SEQUENCE</scope>
    <source>
        <strain>768-20</strain>
    </source>
</reference>
<dbReference type="HOGENOM" id="CLU_1264601_0_0_2"/>
<dbReference type="Gene3D" id="3.30.70.260">
    <property type="match status" value="1"/>
</dbReference>
<dbReference type="InterPro" id="IPR045865">
    <property type="entry name" value="ACT-like_dom_sf"/>
</dbReference>
<dbReference type="SUPFAM" id="SSF55021">
    <property type="entry name" value="ACT-like"/>
    <property type="match status" value="1"/>
</dbReference>
<sequence length="215" mass="24303">MYLIVNNLGGKIGEFLVELNFDQPGILAALSNVFADSNANILNIAMDSGRTKIHFIVDVTTVDEQDLEELPKRLGMFAFVKKVHHRLASRRIFVPRWISHVINNEPALAVERDFVAKLADLDKLALDMARRDAEIVKSALQDGDIEELHEAAYVVQLRGLATVQEDNSTKNLVNVKYCRTVYPLFRRYIDTFISSISNRGYRLLDEGGCIRLQIA</sequence>
<dbReference type="Pfam" id="PF01842">
    <property type="entry name" value="ACT"/>
    <property type="match status" value="1"/>
</dbReference>
<feature type="domain" description="ACT" evidence="1">
    <location>
        <begin position="15"/>
        <end position="88"/>
    </location>
</feature>
<organism evidence="2 3">
    <name type="scientific">Thermoproteus uzoniensis (strain 768-20)</name>
    <dbReference type="NCBI Taxonomy" id="999630"/>
    <lineage>
        <taxon>Archaea</taxon>
        <taxon>Thermoproteota</taxon>
        <taxon>Thermoprotei</taxon>
        <taxon>Thermoproteales</taxon>
        <taxon>Thermoproteaceae</taxon>
        <taxon>Thermoproteus</taxon>
    </lineage>
</organism>
<dbReference type="EMBL" id="CP002590">
    <property type="protein sequence ID" value="AEA12039.1"/>
    <property type="molecule type" value="Genomic_DNA"/>
</dbReference>